<accession>A0A059CPU7</accession>
<dbReference type="Gramene" id="KCW80458">
    <property type="protein sequence ID" value="KCW80458"/>
    <property type="gene ID" value="EUGRSUZ_C01803"/>
</dbReference>
<dbReference type="AlphaFoldDB" id="A0A059CPU7"/>
<evidence type="ECO:0000313" key="1">
    <source>
        <dbReference type="EMBL" id="KCW80458.1"/>
    </source>
</evidence>
<dbReference type="InParanoid" id="A0A059CPU7"/>
<protein>
    <submittedName>
        <fullName evidence="1">Uncharacterized protein</fullName>
    </submittedName>
</protein>
<organism evidence="1">
    <name type="scientific">Eucalyptus grandis</name>
    <name type="common">Flooded gum</name>
    <dbReference type="NCBI Taxonomy" id="71139"/>
    <lineage>
        <taxon>Eukaryota</taxon>
        <taxon>Viridiplantae</taxon>
        <taxon>Streptophyta</taxon>
        <taxon>Embryophyta</taxon>
        <taxon>Tracheophyta</taxon>
        <taxon>Spermatophyta</taxon>
        <taxon>Magnoliopsida</taxon>
        <taxon>eudicotyledons</taxon>
        <taxon>Gunneridae</taxon>
        <taxon>Pentapetalae</taxon>
        <taxon>rosids</taxon>
        <taxon>malvids</taxon>
        <taxon>Myrtales</taxon>
        <taxon>Myrtaceae</taxon>
        <taxon>Myrtoideae</taxon>
        <taxon>Eucalypteae</taxon>
        <taxon>Eucalyptus</taxon>
    </lineage>
</organism>
<dbReference type="EMBL" id="KK198755">
    <property type="protein sequence ID" value="KCW80458.1"/>
    <property type="molecule type" value="Genomic_DNA"/>
</dbReference>
<gene>
    <name evidence="1" type="ORF">EUGRSUZ_C01803</name>
</gene>
<reference evidence="1" key="1">
    <citation type="submission" date="2013-07" db="EMBL/GenBank/DDBJ databases">
        <title>The genome of Eucalyptus grandis.</title>
        <authorList>
            <person name="Schmutz J."/>
            <person name="Hayes R."/>
            <person name="Myburg A."/>
            <person name="Tuskan G."/>
            <person name="Grattapaglia D."/>
            <person name="Rokhsar D.S."/>
        </authorList>
    </citation>
    <scope>NUCLEOTIDE SEQUENCE</scope>
    <source>
        <tissue evidence="1">Leaf extractions</tissue>
    </source>
</reference>
<proteinExistence type="predicted"/>
<name>A0A059CPU7_EUCGR</name>
<sequence length="151" mass="17362">MPKKVGPLIDVHPKAANVSEVFTSRSTSPTKKWLIKVVMSSIWSFSIHASSDANELLPIDRKRNTSYLKDQSNIQYSEEGSKYRLVRDAKREWTMDIGIKLLSHHTFPQSSSNCNIQYPESSITHFHLSNIKLQKLHLERFPSELLKLTKP</sequence>